<name>A0A5C3N670_9AGAM</name>
<evidence type="ECO:0000313" key="2">
    <source>
        <dbReference type="EMBL" id="TFK49231.1"/>
    </source>
</evidence>
<gene>
    <name evidence="2" type="ORF">OE88DRAFT_1662660</name>
</gene>
<protein>
    <submittedName>
        <fullName evidence="2">Uncharacterized protein</fullName>
    </submittedName>
</protein>
<dbReference type="Proteomes" id="UP000305948">
    <property type="component" value="Unassembled WGS sequence"/>
</dbReference>
<evidence type="ECO:0000313" key="3">
    <source>
        <dbReference type="Proteomes" id="UP000305948"/>
    </source>
</evidence>
<feature type="region of interest" description="Disordered" evidence="1">
    <location>
        <begin position="327"/>
        <end position="353"/>
    </location>
</feature>
<dbReference type="OrthoDB" id="2940229at2759"/>
<feature type="region of interest" description="Disordered" evidence="1">
    <location>
        <begin position="1"/>
        <end position="33"/>
    </location>
</feature>
<dbReference type="AlphaFoldDB" id="A0A5C3N670"/>
<proteinExistence type="predicted"/>
<keyword evidence="3" id="KW-1185">Reference proteome</keyword>
<accession>A0A5C3N670</accession>
<sequence length="447" mass="49792">MFATPRTPRSYTLPAPSDSPTNPFGLSRPRKADPLKLPSPISYSRYLALRIQIVGHPCRDDLYQGGKTPPYRIVHVPVNYSLKLFQKLIMFLFQCEQADVAKMQERNAGGHLFEIAEHVAMCDGSMRAGQIKTSRVIAKLSSERDPYFRPGGLEEDTGVEDDGSGVPWSWENEDEFTLRNVWPRGADPRRALIYHHNNYTILHVTINTIPVQARKGLGNRPFTFLARGHIDLNELPALFSPSRIPVPKRKSAIFPSGKDALPVPPWMARPKDPEASISVLRWNAVASFEAFLDRCRAVGEEASALDEAEPQGWNAMPSSEISFADAPTPGLSLLSSSSPNAYGSTPATPDPVRPLHKLIVDRTSRRLSALTQHGLCSLESDDDDDDEVAEDALKSSLFTSKKHLQYTRGHGKVRGIDVDEDGREWETDLAKERKLVQRVLNDNEVPI</sequence>
<reference evidence="2 3" key="1">
    <citation type="journal article" date="2019" name="Nat. Ecol. Evol.">
        <title>Megaphylogeny resolves global patterns of mushroom evolution.</title>
        <authorList>
            <person name="Varga T."/>
            <person name="Krizsan K."/>
            <person name="Foldi C."/>
            <person name="Dima B."/>
            <person name="Sanchez-Garcia M."/>
            <person name="Sanchez-Ramirez S."/>
            <person name="Szollosi G.J."/>
            <person name="Szarkandi J.G."/>
            <person name="Papp V."/>
            <person name="Albert L."/>
            <person name="Andreopoulos W."/>
            <person name="Angelini C."/>
            <person name="Antonin V."/>
            <person name="Barry K.W."/>
            <person name="Bougher N.L."/>
            <person name="Buchanan P."/>
            <person name="Buyck B."/>
            <person name="Bense V."/>
            <person name="Catcheside P."/>
            <person name="Chovatia M."/>
            <person name="Cooper J."/>
            <person name="Damon W."/>
            <person name="Desjardin D."/>
            <person name="Finy P."/>
            <person name="Geml J."/>
            <person name="Haridas S."/>
            <person name="Hughes K."/>
            <person name="Justo A."/>
            <person name="Karasinski D."/>
            <person name="Kautmanova I."/>
            <person name="Kiss B."/>
            <person name="Kocsube S."/>
            <person name="Kotiranta H."/>
            <person name="LaButti K.M."/>
            <person name="Lechner B.E."/>
            <person name="Liimatainen K."/>
            <person name="Lipzen A."/>
            <person name="Lukacs Z."/>
            <person name="Mihaltcheva S."/>
            <person name="Morgado L.N."/>
            <person name="Niskanen T."/>
            <person name="Noordeloos M.E."/>
            <person name="Ohm R.A."/>
            <person name="Ortiz-Santana B."/>
            <person name="Ovrebo C."/>
            <person name="Racz N."/>
            <person name="Riley R."/>
            <person name="Savchenko A."/>
            <person name="Shiryaev A."/>
            <person name="Soop K."/>
            <person name="Spirin V."/>
            <person name="Szebenyi C."/>
            <person name="Tomsovsky M."/>
            <person name="Tulloss R.E."/>
            <person name="Uehling J."/>
            <person name="Grigoriev I.V."/>
            <person name="Vagvolgyi C."/>
            <person name="Papp T."/>
            <person name="Martin F.M."/>
            <person name="Miettinen O."/>
            <person name="Hibbett D.S."/>
            <person name="Nagy L.G."/>
        </authorList>
    </citation>
    <scope>NUCLEOTIDE SEQUENCE [LARGE SCALE GENOMIC DNA]</scope>
    <source>
        <strain evidence="2 3">OMC1185</strain>
    </source>
</reference>
<evidence type="ECO:0000256" key="1">
    <source>
        <dbReference type="SAM" id="MobiDB-lite"/>
    </source>
</evidence>
<dbReference type="EMBL" id="ML213516">
    <property type="protein sequence ID" value="TFK49231.1"/>
    <property type="molecule type" value="Genomic_DNA"/>
</dbReference>
<organism evidence="2 3">
    <name type="scientific">Heliocybe sulcata</name>
    <dbReference type="NCBI Taxonomy" id="5364"/>
    <lineage>
        <taxon>Eukaryota</taxon>
        <taxon>Fungi</taxon>
        <taxon>Dikarya</taxon>
        <taxon>Basidiomycota</taxon>
        <taxon>Agaricomycotina</taxon>
        <taxon>Agaricomycetes</taxon>
        <taxon>Gloeophyllales</taxon>
        <taxon>Gloeophyllaceae</taxon>
        <taxon>Heliocybe</taxon>
    </lineage>
</organism>
<dbReference type="STRING" id="5364.A0A5C3N670"/>